<dbReference type="AlphaFoldDB" id="A0A9N9PB97"/>
<sequence length="176" mass="20202">PVVNDPDHRMHYDFCGDLGIKKVYQQAFTSMATLDIKGTLTRLIKELTKARYFLTVGPDELPLSSPSYLSSIVSSDEGTYSVSDHTTFQFYLFNKIEMSANARYLGLVQKCGNCQKFIENKTDSCQCEPEQQQFQFVLPYKLYLNFAPAVKCEVSTEATFEDYENPLRYMSYVKVK</sequence>
<organism evidence="1 2">
    <name type="scientific">Racocetra fulgida</name>
    <dbReference type="NCBI Taxonomy" id="60492"/>
    <lineage>
        <taxon>Eukaryota</taxon>
        <taxon>Fungi</taxon>
        <taxon>Fungi incertae sedis</taxon>
        <taxon>Mucoromycota</taxon>
        <taxon>Glomeromycotina</taxon>
        <taxon>Glomeromycetes</taxon>
        <taxon>Diversisporales</taxon>
        <taxon>Gigasporaceae</taxon>
        <taxon>Racocetra</taxon>
    </lineage>
</organism>
<protein>
    <submittedName>
        <fullName evidence="1">2955_t:CDS:1</fullName>
    </submittedName>
</protein>
<reference evidence="1" key="1">
    <citation type="submission" date="2021-06" db="EMBL/GenBank/DDBJ databases">
        <authorList>
            <person name="Kallberg Y."/>
            <person name="Tangrot J."/>
            <person name="Rosling A."/>
        </authorList>
    </citation>
    <scope>NUCLEOTIDE SEQUENCE</scope>
    <source>
        <strain evidence="1">IN212</strain>
    </source>
</reference>
<feature type="non-terminal residue" evidence="1">
    <location>
        <position position="1"/>
    </location>
</feature>
<accession>A0A9N9PB97</accession>
<dbReference type="Proteomes" id="UP000789396">
    <property type="component" value="Unassembled WGS sequence"/>
</dbReference>
<feature type="non-terminal residue" evidence="1">
    <location>
        <position position="176"/>
    </location>
</feature>
<dbReference type="OrthoDB" id="2445851at2759"/>
<keyword evidence="2" id="KW-1185">Reference proteome</keyword>
<evidence type="ECO:0000313" key="1">
    <source>
        <dbReference type="EMBL" id="CAG8804233.1"/>
    </source>
</evidence>
<name>A0A9N9PB97_9GLOM</name>
<comment type="caution">
    <text evidence="1">The sequence shown here is derived from an EMBL/GenBank/DDBJ whole genome shotgun (WGS) entry which is preliminary data.</text>
</comment>
<dbReference type="EMBL" id="CAJVPZ010075880">
    <property type="protein sequence ID" value="CAG8804233.1"/>
    <property type="molecule type" value="Genomic_DNA"/>
</dbReference>
<proteinExistence type="predicted"/>
<evidence type="ECO:0000313" key="2">
    <source>
        <dbReference type="Proteomes" id="UP000789396"/>
    </source>
</evidence>
<gene>
    <name evidence="1" type="ORF">RFULGI_LOCUS18060</name>
</gene>